<dbReference type="Proteomes" id="UP000664132">
    <property type="component" value="Unassembled WGS sequence"/>
</dbReference>
<proteinExistence type="predicted"/>
<dbReference type="AlphaFoldDB" id="A0A8H7TH41"/>
<comment type="caution">
    <text evidence="1">The sequence shown here is derived from an EMBL/GenBank/DDBJ whole genome shotgun (WGS) entry which is preliminary data.</text>
</comment>
<evidence type="ECO:0000313" key="1">
    <source>
        <dbReference type="EMBL" id="KAG4419102.1"/>
    </source>
</evidence>
<gene>
    <name evidence="1" type="ORF">IFR04_007794</name>
</gene>
<accession>A0A8H7TH41</accession>
<organism evidence="1 2">
    <name type="scientific">Cadophora malorum</name>
    <dbReference type="NCBI Taxonomy" id="108018"/>
    <lineage>
        <taxon>Eukaryota</taxon>
        <taxon>Fungi</taxon>
        <taxon>Dikarya</taxon>
        <taxon>Ascomycota</taxon>
        <taxon>Pezizomycotina</taxon>
        <taxon>Leotiomycetes</taxon>
        <taxon>Helotiales</taxon>
        <taxon>Ploettnerulaceae</taxon>
        <taxon>Cadophora</taxon>
    </lineage>
</organism>
<evidence type="ECO:0000313" key="2">
    <source>
        <dbReference type="Proteomes" id="UP000664132"/>
    </source>
</evidence>
<keyword evidence="2" id="KW-1185">Reference proteome</keyword>
<protein>
    <submittedName>
        <fullName evidence="1">Uncharacterized protein</fullName>
    </submittedName>
</protein>
<reference evidence="1" key="1">
    <citation type="submission" date="2021-02" db="EMBL/GenBank/DDBJ databases">
        <title>Genome sequence Cadophora malorum strain M34.</title>
        <authorList>
            <person name="Stefanovic E."/>
            <person name="Vu D."/>
            <person name="Scully C."/>
            <person name="Dijksterhuis J."/>
            <person name="Roader J."/>
            <person name="Houbraken J."/>
        </authorList>
    </citation>
    <scope>NUCLEOTIDE SEQUENCE</scope>
    <source>
        <strain evidence="1">M34</strain>
    </source>
</reference>
<dbReference type="EMBL" id="JAFJYH010000113">
    <property type="protein sequence ID" value="KAG4419102.1"/>
    <property type="molecule type" value="Genomic_DNA"/>
</dbReference>
<sequence>MTLFVSTFAEDPAEEFKFSKGKGVPAALPKPKAMREARTLQEVEAEAMLIAKLRKNESGEGRSSAGVYGEDIPQCRIFKQYAANSKTNSVMVRLIPRAQKQQLLTFLSNRRRA</sequence>
<name>A0A8H7TH41_9HELO</name>